<name>A0ABT3B551_9CYAN</name>
<dbReference type="RefSeq" id="WP_263748150.1">
    <property type="nucleotide sequence ID" value="NZ_JAOWRF010000337.1"/>
</dbReference>
<dbReference type="EMBL" id="JAOWRF010000337">
    <property type="protein sequence ID" value="MCV3216496.1"/>
    <property type="molecule type" value="Genomic_DNA"/>
</dbReference>
<dbReference type="GO" id="GO:0008168">
    <property type="term" value="F:methyltransferase activity"/>
    <property type="evidence" value="ECO:0007669"/>
    <property type="project" value="UniProtKB-KW"/>
</dbReference>
<keyword evidence="1" id="KW-0808">Transferase</keyword>
<dbReference type="PANTHER" id="PTHR43861">
    <property type="entry name" value="TRANS-ACONITATE 2-METHYLTRANSFERASE-RELATED"/>
    <property type="match status" value="1"/>
</dbReference>
<evidence type="ECO:0000313" key="2">
    <source>
        <dbReference type="Proteomes" id="UP001526143"/>
    </source>
</evidence>
<evidence type="ECO:0000313" key="1">
    <source>
        <dbReference type="EMBL" id="MCV3216496.1"/>
    </source>
</evidence>
<comment type="caution">
    <text evidence="1">The sequence shown here is derived from an EMBL/GenBank/DDBJ whole genome shotgun (WGS) entry which is preliminary data.</text>
</comment>
<keyword evidence="2" id="KW-1185">Reference proteome</keyword>
<accession>A0ABT3B551</accession>
<protein>
    <submittedName>
        <fullName evidence="1">Class I SAM-dependent methyltransferase</fullName>
    </submittedName>
</protein>
<dbReference type="InterPro" id="IPR029063">
    <property type="entry name" value="SAM-dependent_MTases_sf"/>
</dbReference>
<keyword evidence="1" id="KW-0489">Methyltransferase</keyword>
<organism evidence="1 2">
    <name type="scientific">Plectonema radiosum NIES-515</name>
    <dbReference type="NCBI Taxonomy" id="2986073"/>
    <lineage>
        <taxon>Bacteria</taxon>
        <taxon>Bacillati</taxon>
        <taxon>Cyanobacteriota</taxon>
        <taxon>Cyanophyceae</taxon>
        <taxon>Oscillatoriophycideae</taxon>
        <taxon>Oscillatoriales</taxon>
        <taxon>Microcoleaceae</taxon>
        <taxon>Plectonema</taxon>
    </lineage>
</organism>
<dbReference type="CDD" id="cd02440">
    <property type="entry name" value="AdoMet_MTases"/>
    <property type="match status" value="1"/>
</dbReference>
<gene>
    <name evidence="1" type="ORF">OGM63_23780</name>
</gene>
<dbReference type="SUPFAM" id="SSF53335">
    <property type="entry name" value="S-adenosyl-L-methionine-dependent methyltransferases"/>
    <property type="match status" value="1"/>
</dbReference>
<dbReference type="Pfam" id="PF13489">
    <property type="entry name" value="Methyltransf_23"/>
    <property type="match status" value="1"/>
</dbReference>
<reference evidence="1 2" key="1">
    <citation type="submission" date="2022-10" db="EMBL/GenBank/DDBJ databases">
        <title>Identification of biosynthetic pathway for the production of the potent trypsin inhibitor radiosumin.</title>
        <authorList>
            <person name="Fewer D.P."/>
            <person name="Delbaje E."/>
            <person name="Ouyang X."/>
            <person name="Agostino P.D."/>
            <person name="Wahlsten M."/>
            <person name="Jokela J."/>
            <person name="Permi P."/>
            <person name="Haapaniemi E."/>
            <person name="Koistinen H."/>
        </authorList>
    </citation>
    <scope>NUCLEOTIDE SEQUENCE [LARGE SCALE GENOMIC DNA]</scope>
    <source>
        <strain evidence="1 2">NIES-515</strain>
    </source>
</reference>
<dbReference type="Gene3D" id="3.40.50.150">
    <property type="entry name" value="Vaccinia Virus protein VP39"/>
    <property type="match status" value="1"/>
</dbReference>
<dbReference type="GO" id="GO:0032259">
    <property type="term" value="P:methylation"/>
    <property type="evidence" value="ECO:0007669"/>
    <property type="project" value="UniProtKB-KW"/>
</dbReference>
<proteinExistence type="predicted"/>
<sequence length="319" mass="36621">MTTHNINSELLSQKTVAFRERSHCISCGSSNLHSVWQGKFTSSPTRSFIEKCHYSEDAIALLGEETFSLIRCDTCGMVFHQRILTPEWLNLLYSKWIDDAQIERMEAEYQTSSKREILFERGRRDTRHLLRLRELLKSNTTEQFSILDYGCGDGDFLALAKLFGFKVCGIDFSTTRHHRAAKIDIPIFNNLESLESYHIGKIQAVTLFQVLEHLEDPLATLKQIANTMEDKGILIVEVPNCRGISQPKSFLEFHAVHPLEHINAFTPITLKKMCEQAGFISIKRIPAHVTTSFVDTLRTEGLRFIQPNQTQQYFQVHKS</sequence>
<dbReference type="Proteomes" id="UP001526143">
    <property type="component" value="Unassembled WGS sequence"/>
</dbReference>